<dbReference type="Gene3D" id="2.30.29.80">
    <property type="match status" value="1"/>
</dbReference>
<dbReference type="PANTHER" id="PTHR40606:SF1">
    <property type="entry name" value="UPF0339 PROTEIN YEGP"/>
    <property type="match status" value="1"/>
</dbReference>
<evidence type="ECO:0000256" key="1">
    <source>
        <dbReference type="SAM" id="MobiDB-lite"/>
    </source>
</evidence>
<evidence type="ECO:0000313" key="4">
    <source>
        <dbReference type="Proteomes" id="UP000198953"/>
    </source>
</evidence>
<dbReference type="PANTHER" id="PTHR40606">
    <property type="match status" value="1"/>
</dbReference>
<dbReference type="InterPro" id="IPR051141">
    <property type="entry name" value="UPF0339_domain"/>
</dbReference>
<organism evidence="3 4">
    <name type="scientific">Nonomuraea pusilla</name>
    <dbReference type="NCBI Taxonomy" id="46177"/>
    <lineage>
        <taxon>Bacteria</taxon>
        <taxon>Bacillati</taxon>
        <taxon>Actinomycetota</taxon>
        <taxon>Actinomycetes</taxon>
        <taxon>Streptosporangiales</taxon>
        <taxon>Streptosporangiaceae</taxon>
        <taxon>Nonomuraea</taxon>
    </lineage>
</organism>
<dbReference type="OrthoDB" id="9802792at2"/>
<evidence type="ECO:0000259" key="2">
    <source>
        <dbReference type="Pfam" id="PF07411"/>
    </source>
</evidence>
<dbReference type="InterPro" id="IPR010879">
    <property type="entry name" value="DUF1508"/>
</dbReference>
<feature type="compositionally biased region" description="Basic and acidic residues" evidence="1">
    <location>
        <begin position="50"/>
        <end position="68"/>
    </location>
</feature>
<dbReference type="RefSeq" id="WP_091105558.1">
    <property type="nucleotide sequence ID" value="NZ_FOBF01000031.1"/>
</dbReference>
<dbReference type="EMBL" id="FOBF01000031">
    <property type="protein sequence ID" value="SEN63782.1"/>
    <property type="molecule type" value="Genomic_DNA"/>
</dbReference>
<gene>
    <name evidence="3" type="ORF">SAMN05660976_07973</name>
</gene>
<evidence type="ECO:0000313" key="3">
    <source>
        <dbReference type="EMBL" id="SEN63782.1"/>
    </source>
</evidence>
<keyword evidence="4" id="KW-1185">Reference proteome</keyword>
<accession>A0A1H8I662</accession>
<proteinExistence type="predicted"/>
<dbReference type="STRING" id="46177.SAMN05660976_07973"/>
<dbReference type="SUPFAM" id="SSF160113">
    <property type="entry name" value="YegP-like"/>
    <property type="match status" value="1"/>
</dbReference>
<protein>
    <recommendedName>
        <fullName evidence="2">DUF1508 domain-containing protein</fullName>
    </recommendedName>
</protein>
<reference evidence="3 4" key="1">
    <citation type="submission" date="2016-10" db="EMBL/GenBank/DDBJ databases">
        <authorList>
            <person name="de Groot N.N."/>
        </authorList>
    </citation>
    <scope>NUCLEOTIDE SEQUENCE [LARGE SCALE GENOMIC DNA]</scope>
    <source>
        <strain evidence="3 4">DSM 43357</strain>
    </source>
</reference>
<dbReference type="InterPro" id="IPR036913">
    <property type="entry name" value="YegP-like_sf"/>
</dbReference>
<sequence length="74" mass="7611">MTARFIISRDERGGFSFALVAANGQTLAVGEGYPSKAACVNGIETVRRAAPDATLDDRTAPDATREPVGEASGG</sequence>
<name>A0A1H8I662_9ACTN</name>
<dbReference type="Proteomes" id="UP000198953">
    <property type="component" value="Unassembled WGS sequence"/>
</dbReference>
<dbReference type="Pfam" id="PF07411">
    <property type="entry name" value="DUF1508"/>
    <property type="match status" value="1"/>
</dbReference>
<feature type="domain" description="DUF1508" evidence="2">
    <location>
        <begin position="10"/>
        <end position="57"/>
    </location>
</feature>
<dbReference type="AlphaFoldDB" id="A0A1H8I662"/>
<feature type="region of interest" description="Disordered" evidence="1">
    <location>
        <begin position="50"/>
        <end position="74"/>
    </location>
</feature>